<dbReference type="InterPro" id="IPR040079">
    <property type="entry name" value="Glutathione_S-Trfase"/>
</dbReference>
<dbReference type="PANTHER" id="PTHR11777:SF9">
    <property type="entry name" value="ALANINE--TRNA LIGASE, CYTOPLASMIC"/>
    <property type="match status" value="1"/>
</dbReference>
<dbReference type="Gene3D" id="3.30.980.10">
    <property type="entry name" value="Threonyl-trna Synthetase, Chain A, domain 2"/>
    <property type="match status" value="1"/>
</dbReference>
<keyword evidence="5 12" id="KW-0547">Nucleotide-binding</keyword>
<dbReference type="SFLD" id="SFLDG00358">
    <property type="entry name" value="Main_(cytGST)"/>
    <property type="match status" value="1"/>
</dbReference>
<evidence type="ECO:0000256" key="2">
    <source>
        <dbReference type="ARBA" id="ARBA00022555"/>
    </source>
</evidence>
<evidence type="ECO:0000256" key="9">
    <source>
        <dbReference type="ARBA" id="ARBA00022917"/>
    </source>
</evidence>
<evidence type="ECO:0000259" key="15">
    <source>
        <dbReference type="PROSITE" id="PS50860"/>
    </source>
</evidence>
<dbReference type="InterPro" id="IPR050058">
    <property type="entry name" value="Ala-tRNA_ligase"/>
</dbReference>
<dbReference type="SUPFAM" id="SSF55186">
    <property type="entry name" value="ThrRS/AlaRS common domain"/>
    <property type="match status" value="1"/>
</dbReference>
<comment type="domain">
    <text evidence="12">Consists of three domains; the N-terminal catalytic domain, the editing domain and the C-terminal C-Ala domain. The editing domain removes incorrectly charged amino acids, while the C-Ala domain, along with tRNA(Ala), serves as a bridge to cooperatively bring together the editing and aminoacylation centers thus stimulating deacylation of misacylated tRNAs.</text>
</comment>
<dbReference type="InterPro" id="IPR018165">
    <property type="entry name" value="Ala-tRNA-synth_IIc_core"/>
</dbReference>
<keyword evidence="3 12" id="KW-0436">Ligase</keyword>
<dbReference type="InterPro" id="IPR036249">
    <property type="entry name" value="Thioredoxin-like_sf"/>
</dbReference>
<feature type="binding site" evidence="12">
    <location>
        <position position="976"/>
    </location>
    <ligand>
        <name>Zn(2+)</name>
        <dbReference type="ChEBI" id="CHEBI:29105"/>
    </ligand>
</feature>
<dbReference type="GO" id="GO:0009507">
    <property type="term" value="C:chloroplast"/>
    <property type="evidence" value="ECO:0007669"/>
    <property type="project" value="TreeGrafter"/>
</dbReference>
<dbReference type="EMBL" id="CP151505">
    <property type="protein sequence ID" value="WZN62277.1"/>
    <property type="molecule type" value="Genomic_DNA"/>
</dbReference>
<evidence type="ECO:0000256" key="5">
    <source>
        <dbReference type="ARBA" id="ARBA00022741"/>
    </source>
</evidence>
<dbReference type="Gene3D" id="2.40.30.130">
    <property type="match status" value="1"/>
</dbReference>
<dbReference type="Gene3D" id="3.10.310.40">
    <property type="match status" value="1"/>
</dbReference>
<evidence type="ECO:0000256" key="11">
    <source>
        <dbReference type="ARBA" id="ARBA00048300"/>
    </source>
</evidence>
<dbReference type="SMART" id="SM00863">
    <property type="entry name" value="tRNA_SAD"/>
    <property type="match status" value="1"/>
</dbReference>
<reference evidence="16 17" key="1">
    <citation type="submission" date="2024-03" db="EMBL/GenBank/DDBJ databases">
        <title>Complete genome sequence of the green alga Chloropicon roscoffensis RCC1871.</title>
        <authorList>
            <person name="Lemieux C."/>
            <person name="Pombert J.-F."/>
            <person name="Otis C."/>
            <person name="Turmel M."/>
        </authorList>
    </citation>
    <scope>NUCLEOTIDE SEQUENCE [LARGE SCALE GENOMIC DNA]</scope>
    <source>
        <strain evidence="16 17">RCC1871</strain>
    </source>
</reference>
<dbReference type="Gene3D" id="3.40.30.10">
    <property type="entry name" value="Glutaredoxin"/>
    <property type="match status" value="1"/>
</dbReference>
<dbReference type="CDD" id="cd00673">
    <property type="entry name" value="AlaRS_core"/>
    <property type="match status" value="1"/>
</dbReference>
<keyword evidence="10 12" id="KW-0030">Aminoacyl-tRNA synthetase</keyword>
<feature type="domain" description="Alanyl-transfer RNA synthetases family profile" evidence="15">
    <location>
        <begin position="251"/>
        <end position="1015"/>
    </location>
</feature>
<comment type="subunit">
    <text evidence="12">Monomer.</text>
</comment>
<keyword evidence="6 12" id="KW-0862">Zinc</keyword>
<feature type="binding site" evidence="12">
    <location>
        <position position="972"/>
    </location>
    <ligand>
        <name>Zn(2+)</name>
        <dbReference type="ChEBI" id="CHEBI:29105"/>
    </ligand>
</feature>
<evidence type="ECO:0000256" key="6">
    <source>
        <dbReference type="ARBA" id="ARBA00022833"/>
    </source>
</evidence>
<evidence type="ECO:0000256" key="1">
    <source>
        <dbReference type="ARBA" id="ARBA00008429"/>
    </source>
</evidence>
<keyword evidence="4 12" id="KW-0479">Metal-binding</keyword>
<dbReference type="Pfam" id="PF02272">
    <property type="entry name" value="DHHA1"/>
    <property type="match status" value="1"/>
</dbReference>
<dbReference type="PROSITE" id="PS50405">
    <property type="entry name" value="GST_CTER"/>
    <property type="match status" value="1"/>
</dbReference>
<dbReference type="InterPro" id="IPR018164">
    <property type="entry name" value="Ala-tRNA-synth_IIc_N"/>
</dbReference>
<keyword evidence="7 12" id="KW-0067">ATP-binding</keyword>
<comment type="catalytic activity">
    <reaction evidence="11 12">
        <text>tRNA(Ala) + L-alanine + ATP = L-alanyl-tRNA(Ala) + AMP + diphosphate</text>
        <dbReference type="Rhea" id="RHEA:12540"/>
        <dbReference type="Rhea" id="RHEA-COMP:9657"/>
        <dbReference type="Rhea" id="RHEA-COMP:9923"/>
        <dbReference type="ChEBI" id="CHEBI:30616"/>
        <dbReference type="ChEBI" id="CHEBI:33019"/>
        <dbReference type="ChEBI" id="CHEBI:57972"/>
        <dbReference type="ChEBI" id="CHEBI:78442"/>
        <dbReference type="ChEBI" id="CHEBI:78497"/>
        <dbReference type="ChEBI" id="CHEBI:456215"/>
        <dbReference type="EC" id="6.1.1.7"/>
    </reaction>
</comment>
<dbReference type="Pfam" id="PF00043">
    <property type="entry name" value="GST_C"/>
    <property type="match status" value="1"/>
</dbReference>
<dbReference type="InterPro" id="IPR002318">
    <property type="entry name" value="Ala-tRNA-lgiase_IIc"/>
</dbReference>
<dbReference type="GO" id="GO:0002161">
    <property type="term" value="F:aminoacyl-tRNA deacylase activity"/>
    <property type="evidence" value="ECO:0007669"/>
    <property type="project" value="TreeGrafter"/>
</dbReference>
<name>A0AAX4P7U8_9CHLO</name>
<sequence length="1209" mass="132464">MYDLYALGPPLYKIKAASLVAGIWDSITEKPVVLGLTNAAPSFLERNPRGQVPTLEVEGGSIFESNAICRYLCNEALSALTAATASARPLYPRDPTTRALVDCWLDLDCELFLTVKDVFDLTLGFKKGDKREGVELTKKMTDYLRALENKLSSSTYLVGDSMTLADVVLFVDLSIYFFYMLKSKDRQKKFPCVSRWFATLSQVPAMRESLGHLLDQAKMDSDDFVYSYPLGEGVENPARWMFPEIFGDQKWTAARTRQAFLDFFELKCHTFVRSSPVVPHDDPTLLFANAGMNQFKPIFMGKADPNSPLGKLRRATNTQKCIRAGGKHNDLDDVGKDTYHHTFFEMLGNWSFGDFFKVEAINFAWELLTKVYKLPADRMYATYFGGSKEQGLAPDNEARDIWLKILPESQVMPFDTKDNFWEMGDTGPCGPCTELHFDRVGGRDASSLVNMDDPEVIEIWNLVFIQFNREPSGELKTLPNKHVDTGMGFERIVSVLQNKMSNYDTDVFVPIFDEIQALTEAPREYRGGVGQKEDPDNVDMAYRVIADHIRTLCISIADGARPGNEGREYVLRRVLRRAVRYGREVLKAKEGFFSKLVPVVVRVMSDVFPELATHQGKITEIIAEEETSFGRTLTKGIERFKKTSKQILAAHKASKAGDKPMLSGQESFVLWDTFGFPVDLTELMAEEYGIGVDMEGFKEAMSAAKEKSRAGGKNKGAAGAGLRFEAEQTAHLRDTLKLAATVDAHKFSKADVKSEVCAILSSGSNSFVDQAAAGEVVALVVGATSYYAEMGGQVADTGTIETSGATFAVEDAKIAAGYVFHVGKVAKGASVKVGDSCTVRVDYDRRHKIANNHTCTHLLNLALRNHISEDVQQKGSLVDDEKLRFDFNNNKPVDAKRLGKIEKDIQGDIDRALQVYYKEVSLGDGKAIHGLRAVFGETYPDPVRVVSIGKPVDDLLKDPKASDNYGYSIEFCGGTHLDNTKEAAAFAILSEEGVAKGVRRIAAATGEIAQAAIKRGSDLKAKAGKLDGVKDATALQQELNKLKAEVDKVVIPLTTKNEIRDVLAKHSKKIVELGKKAAAGNKKKAVAEAVESVKKAAGEGKTSCVLQIDVGLDSKALLEAVEASLKAEPAFSLMVFSSDDKKKKVMAYAGVSQDAVDKGLAAPTWIKESLAVCGGKGGGKPNRAQGQGPGIDKLGEAMKKAEELAASKL</sequence>
<dbReference type="Pfam" id="PF01411">
    <property type="entry name" value="tRNA-synt_2c"/>
    <property type="match status" value="1"/>
</dbReference>
<dbReference type="GO" id="GO:0004813">
    <property type="term" value="F:alanine-tRNA ligase activity"/>
    <property type="evidence" value="ECO:0007669"/>
    <property type="project" value="UniProtKB-UniRule"/>
</dbReference>
<dbReference type="PROSITE" id="PS50860">
    <property type="entry name" value="AA_TRNA_LIGASE_II_ALA"/>
    <property type="match status" value="1"/>
</dbReference>
<dbReference type="InterPro" id="IPR045864">
    <property type="entry name" value="aa-tRNA-synth_II/BPL/LPL"/>
</dbReference>
<dbReference type="SUPFAM" id="SSF101353">
    <property type="entry name" value="Putative anticodon-binding domain of alanyl-tRNA synthetase (AlaRS)"/>
    <property type="match status" value="1"/>
</dbReference>
<keyword evidence="9 12" id="KW-0648">Protein biosynthesis</keyword>
<dbReference type="SUPFAM" id="SSF50447">
    <property type="entry name" value="Translation proteins"/>
    <property type="match status" value="1"/>
</dbReference>
<dbReference type="Pfam" id="PF07973">
    <property type="entry name" value="tRNA_SAD"/>
    <property type="match status" value="1"/>
</dbReference>
<dbReference type="PROSITE" id="PS50404">
    <property type="entry name" value="GST_NTER"/>
    <property type="match status" value="1"/>
</dbReference>
<keyword evidence="17" id="KW-1185">Reference proteome</keyword>
<dbReference type="SUPFAM" id="SSF52833">
    <property type="entry name" value="Thioredoxin-like"/>
    <property type="match status" value="1"/>
</dbReference>
<keyword evidence="8 12" id="KW-0694">RNA-binding</keyword>
<evidence type="ECO:0000313" key="17">
    <source>
        <dbReference type="Proteomes" id="UP001472866"/>
    </source>
</evidence>
<dbReference type="FunFam" id="3.30.930.10:FF:000011">
    <property type="entry name" value="Alanine--tRNA ligase, cytoplasmic"/>
    <property type="match status" value="1"/>
</dbReference>
<dbReference type="InterPro" id="IPR012947">
    <property type="entry name" value="tRNA_SAD"/>
</dbReference>
<evidence type="ECO:0000256" key="10">
    <source>
        <dbReference type="ARBA" id="ARBA00023146"/>
    </source>
</evidence>
<dbReference type="GO" id="GO:0008270">
    <property type="term" value="F:zinc ion binding"/>
    <property type="evidence" value="ECO:0007669"/>
    <property type="project" value="UniProtKB-UniRule"/>
</dbReference>
<comment type="similarity">
    <text evidence="1">Belongs to the class-II aminoacyl-tRNA synthetase family. Alax-L subfamily.</text>
</comment>
<dbReference type="AlphaFoldDB" id="A0AAX4P7U8"/>
<dbReference type="SUPFAM" id="SSF47616">
    <property type="entry name" value="GST C-terminal domain-like"/>
    <property type="match status" value="1"/>
</dbReference>
<dbReference type="InterPro" id="IPR010987">
    <property type="entry name" value="Glutathione-S-Trfase_C-like"/>
</dbReference>
<dbReference type="EC" id="6.1.1.7" evidence="12"/>
<dbReference type="PANTHER" id="PTHR11777">
    <property type="entry name" value="ALANYL-TRNA SYNTHETASE"/>
    <property type="match status" value="1"/>
</dbReference>
<feature type="domain" description="GST C-terminal" evidence="14">
    <location>
        <begin position="94"/>
        <end position="221"/>
    </location>
</feature>
<dbReference type="GO" id="GO:0005524">
    <property type="term" value="F:ATP binding"/>
    <property type="evidence" value="ECO:0007669"/>
    <property type="project" value="UniProtKB-UniRule"/>
</dbReference>
<evidence type="ECO:0000259" key="13">
    <source>
        <dbReference type="PROSITE" id="PS50404"/>
    </source>
</evidence>
<comment type="subcellular location">
    <subcellularLocation>
        <location evidence="12">Mitochondrion</location>
    </subcellularLocation>
    <subcellularLocation>
        <location evidence="12">Cytoplasm</location>
    </subcellularLocation>
</comment>
<dbReference type="CDD" id="cd00570">
    <property type="entry name" value="GST_N_family"/>
    <property type="match status" value="1"/>
</dbReference>
<dbReference type="FunFam" id="3.30.980.10:FF:000004">
    <property type="entry name" value="Alanine--tRNA ligase, cytoplasmic"/>
    <property type="match status" value="1"/>
</dbReference>
<dbReference type="InterPro" id="IPR004045">
    <property type="entry name" value="Glutathione_S-Trfase_N"/>
</dbReference>
<dbReference type="GO" id="GO:0000049">
    <property type="term" value="F:tRNA binding"/>
    <property type="evidence" value="ECO:0007669"/>
    <property type="project" value="UniProtKB-KW"/>
</dbReference>
<dbReference type="GO" id="GO:0070143">
    <property type="term" value="P:mitochondrial alanyl-tRNA aminoacylation"/>
    <property type="evidence" value="ECO:0007669"/>
    <property type="project" value="UniProtKB-UniRule"/>
</dbReference>
<dbReference type="Pfam" id="PF02798">
    <property type="entry name" value="GST_N"/>
    <property type="match status" value="1"/>
</dbReference>
<evidence type="ECO:0000313" key="16">
    <source>
        <dbReference type="EMBL" id="WZN62277.1"/>
    </source>
</evidence>
<comment type="function">
    <text evidence="12">Catalyzes the attachment of alanine to tRNA(Ala) in a two-step reaction: alanine is first activated by ATP to form Ala-AMP and then transferred to the acceptor end of tRNA(Ala). Also edits incorrectly charged tRNA(Ala) via its editing domain.</text>
</comment>
<keyword evidence="12" id="KW-0496">Mitochondrion</keyword>
<proteinExistence type="inferred from homology"/>
<keyword evidence="12" id="KW-0963">Cytoplasm</keyword>
<dbReference type="InterPro" id="IPR003156">
    <property type="entry name" value="DHHA1_dom"/>
</dbReference>
<dbReference type="InterPro" id="IPR018162">
    <property type="entry name" value="Ala-tRNA-ligase_IIc_anticod-bd"/>
</dbReference>
<dbReference type="NCBIfam" id="TIGR00344">
    <property type="entry name" value="alaS"/>
    <property type="match status" value="1"/>
</dbReference>
<feature type="binding site" evidence="12">
    <location>
        <position position="853"/>
    </location>
    <ligand>
        <name>Zn(2+)</name>
        <dbReference type="ChEBI" id="CHEBI:29105"/>
    </ligand>
</feature>
<evidence type="ECO:0000256" key="7">
    <source>
        <dbReference type="ARBA" id="ARBA00022840"/>
    </source>
</evidence>
<organism evidence="16 17">
    <name type="scientific">Chloropicon roscoffensis</name>
    <dbReference type="NCBI Taxonomy" id="1461544"/>
    <lineage>
        <taxon>Eukaryota</taxon>
        <taxon>Viridiplantae</taxon>
        <taxon>Chlorophyta</taxon>
        <taxon>Chloropicophyceae</taxon>
        <taxon>Chloropicales</taxon>
        <taxon>Chloropicaceae</taxon>
        <taxon>Chloropicon</taxon>
    </lineage>
</organism>
<evidence type="ECO:0000256" key="4">
    <source>
        <dbReference type="ARBA" id="ARBA00022723"/>
    </source>
</evidence>
<dbReference type="InterPro" id="IPR023033">
    <property type="entry name" value="Ala_tRNA_ligase_euk/bac"/>
</dbReference>
<evidence type="ECO:0000256" key="3">
    <source>
        <dbReference type="ARBA" id="ARBA00022598"/>
    </source>
</evidence>
<gene>
    <name evidence="16" type="ORF">HKI87_05g38130</name>
</gene>
<dbReference type="FunFam" id="3.10.310.40:FF:000003">
    <property type="entry name" value="Alanine--tRNA ligase"/>
    <property type="match status" value="1"/>
</dbReference>
<accession>A0AAX4P7U8</accession>
<dbReference type="SUPFAM" id="SSF55681">
    <property type="entry name" value="Class II aaRS and biotin synthetases"/>
    <property type="match status" value="1"/>
</dbReference>
<dbReference type="InterPro" id="IPR009000">
    <property type="entry name" value="Transl_B-barrel_sf"/>
</dbReference>
<dbReference type="HAMAP" id="MF_00036_B">
    <property type="entry name" value="Ala_tRNA_synth_B"/>
    <property type="match status" value="1"/>
</dbReference>
<evidence type="ECO:0000256" key="8">
    <source>
        <dbReference type="ARBA" id="ARBA00022884"/>
    </source>
</evidence>
<dbReference type="Gene3D" id="1.20.1050.10">
    <property type="match status" value="1"/>
</dbReference>
<feature type="binding site" evidence="12">
    <location>
        <position position="857"/>
    </location>
    <ligand>
        <name>Zn(2+)</name>
        <dbReference type="ChEBI" id="CHEBI:29105"/>
    </ligand>
</feature>
<dbReference type="InterPro" id="IPR004046">
    <property type="entry name" value="GST_C"/>
</dbReference>
<keyword evidence="2 12" id="KW-0820">tRNA-binding</keyword>
<protein>
    <recommendedName>
        <fullName evidence="12">Alanine--tRNA ligase</fullName>
        <ecNumber evidence="12">6.1.1.7</ecNumber>
    </recommendedName>
    <alternativeName>
        <fullName evidence="12">Alanyl-tRNA synthetase</fullName>
        <shortName evidence="12">AlaRS</shortName>
    </alternativeName>
</protein>
<evidence type="ECO:0000256" key="12">
    <source>
        <dbReference type="HAMAP-Rule" id="MF_03133"/>
    </source>
</evidence>
<dbReference type="InterPro" id="IPR018163">
    <property type="entry name" value="Thr/Ala-tRNA-synth_IIc_edit"/>
</dbReference>
<feature type="domain" description="GST N-terminal" evidence="13">
    <location>
        <begin position="1"/>
        <end position="80"/>
    </location>
</feature>
<dbReference type="GO" id="GO:0005739">
    <property type="term" value="C:mitochondrion"/>
    <property type="evidence" value="ECO:0007669"/>
    <property type="project" value="UniProtKB-SubCell"/>
</dbReference>
<dbReference type="Proteomes" id="UP001472866">
    <property type="component" value="Chromosome 05"/>
</dbReference>
<dbReference type="PRINTS" id="PR00980">
    <property type="entry name" value="TRNASYNTHALA"/>
</dbReference>
<evidence type="ECO:0000259" key="14">
    <source>
        <dbReference type="PROSITE" id="PS50405"/>
    </source>
</evidence>
<comment type="cofactor">
    <cofactor evidence="12">
        <name>Zn(2+)</name>
        <dbReference type="ChEBI" id="CHEBI:29105"/>
    </cofactor>
    <text evidence="12">Binds 1 zinc ion per subunit.</text>
</comment>
<dbReference type="InterPro" id="IPR036282">
    <property type="entry name" value="Glutathione-S-Trfase_C_sf"/>
</dbReference>
<dbReference type="SFLD" id="SFLDS00019">
    <property type="entry name" value="Glutathione_Transferase_(cytos"/>
    <property type="match status" value="1"/>
</dbReference>
<dbReference type="Gene3D" id="3.30.930.10">
    <property type="entry name" value="Bira Bifunctional Protein, Domain 2"/>
    <property type="match status" value="1"/>
</dbReference>